<dbReference type="Pfam" id="PF10127">
    <property type="entry name" value="RlaP"/>
    <property type="match status" value="1"/>
</dbReference>
<feature type="region of interest" description="Disordered" evidence="1">
    <location>
        <begin position="402"/>
        <end position="421"/>
    </location>
</feature>
<protein>
    <submittedName>
        <fullName evidence="2">Uncharacterized protein</fullName>
    </submittedName>
</protein>
<evidence type="ECO:0000313" key="3">
    <source>
        <dbReference type="Proteomes" id="UP000001396"/>
    </source>
</evidence>
<evidence type="ECO:0000313" key="2">
    <source>
        <dbReference type="EMBL" id="EFA85857.1"/>
    </source>
</evidence>
<dbReference type="Proteomes" id="UP000001396">
    <property type="component" value="Unassembled WGS sequence"/>
</dbReference>
<dbReference type="EMBL" id="ADBJ01000004">
    <property type="protein sequence ID" value="EFA85857.1"/>
    <property type="molecule type" value="Genomic_DNA"/>
</dbReference>
<evidence type="ECO:0000256" key="1">
    <source>
        <dbReference type="SAM" id="MobiDB-lite"/>
    </source>
</evidence>
<dbReference type="FunCoup" id="D3AY30">
    <property type="interactions" value="805"/>
</dbReference>
<dbReference type="OMA" id="KHINDEI"/>
<keyword evidence="3" id="KW-1185">Reference proteome</keyword>
<dbReference type="PANTHER" id="PTHR34817">
    <property type="entry name" value="NUCLEOTIDYLTRANSFERASE"/>
    <property type="match status" value="1"/>
</dbReference>
<gene>
    <name evidence="2" type="ORF">PPL_01089</name>
</gene>
<sequence length="642" mass="73990">MTTLNIDLNSYNDCIIDNFESETFNKLVVDHHRDDLNESNTVLDVAEGNLIYLALAGSQSFNLHINGSDQDFIGVREAPIDVVLSLDGPKDTIHHLKPDISIYELRHYCKLLLMGNPKQIEALYTKDMCYISEEWQHLQRIKRKLITLVSIDHYYNTIKALHYDLKYMSKERSLSLDGNANEESNEKKRRKHQKMVENNKVQSIINQKKQEDANLEVGNTFHKKAYHSIRLLTEVNRLLDGLDPIVRFEDSSLERQLILTIRKEEIPDKELMELIDSKYSEFEFKRQSIDTSSLPEEVDIDLVNKWLVNIRRKAIDQDKSDRFNFNSNQGGQSIKQQADNLLLKNGIRGQVIYVGISGSHLFNLSTNSDESQLYDYVGVYAADTDDVVSLCPPPIKIDQESVSKSSEYIPRNHKPAPSPVATKKDITTRGMILYEVGYAISLFINGNYRLFEQLFVDERITQRYTTDAWLELLSNKSFYSNRTMAQANWGVGQAEYMKARQLLGLKKIITNKRALKKLSADATKYENETIGEKVTDNDIKLASRCLYYSFRLLWVSKQILNGSKSPSLYFENDSEERNLLLQLKDGLINRETIMTSIENCKSLMEETSESLEILKTICKSDELESQTKTLLNPWLIKIRKSL</sequence>
<dbReference type="RefSeq" id="XP_020437963.1">
    <property type="nucleotide sequence ID" value="XM_020572105.1"/>
</dbReference>
<dbReference type="InterPro" id="IPR018775">
    <property type="entry name" value="RlaP"/>
</dbReference>
<dbReference type="PANTHER" id="PTHR34817:SF3">
    <property type="match status" value="1"/>
</dbReference>
<comment type="caution">
    <text evidence="2">The sequence shown here is derived from an EMBL/GenBank/DDBJ whole genome shotgun (WGS) entry which is preliminary data.</text>
</comment>
<proteinExistence type="predicted"/>
<name>D3AY30_HETP5</name>
<reference evidence="2 3" key="1">
    <citation type="journal article" date="2011" name="Genome Res.">
        <title>Phylogeny-wide analysis of social amoeba genomes highlights ancient origins for complex intercellular communication.</title>
        <authorList>
            <person name="Heidel A.J."/>
            <person name="Lawal H.M."/>
            <person name="Felder M."/>
            <person name="Schilde C."/>
            <person name="Helps N.R."/>
            <person name="Tunggal B."/>
            <person name="Rivero F."/>
            <person name="John U."/>
            <person name="Schleicher M."/>
            <person name="Eichinger L."/>
            <person name="Platzer M."/>
            <person name="Noegel A.A."/>
            <person name="Schaap P."/>
            <person name="Gloeckner G."/>
        </authorList>
    </citation>
    <scope>NUCLEOTIDE SEQUENCE [LARGE SCALE GENOMIC DNA]</scope>
    <source>
        <strain evidence="3">ATCC 26659 / Pp 5 / PN500</strain>
    </source>
</reference>
<accession>D3AY30</accession>
<dbReference type="InParanoid" id="D3AY30"/>
<dbReference type="GeneID" id="31356619"/>
<feature type="region of interest" description="Disordered" evidence="1">
    <location>
        <begin position="176"/>
        <end position="196"/>
    </location>
</feature>
<organism evidence="2 3">
    <name type="scientific">Heterostelium pallidum (strain ATCC 26659 / Pp 5 / PN500)</name>
    <name type="common">Cellular slime mold</name>
    <name type="synonym">Polysphondylium pallidum</name>
    <dbReference type="NCBI Taxonomy" id="670386"/>
    <lineage>
        <taxon>Eukaryota</taxon>
        <taxon>Amoebozoa</taxon>
        <taxon>Evosea</taxon>
        <taxon>Eumycetozoa</taxon>
        <taxon>Dictyostelia</taxon>
        <taxon>Acytosteliales</taxon>
        <taxon>Acytosteliaceae</taxon>
        <taxon>Heterostelium</taxon>
    </lineage>
</organism>
<dbReference type="STRING" id="670386.D3AY30"/>
<dbReference type="AlphaFoldDB" id="D3AY30"/>